<name>J0DEB1_9BIFI</name>
<feature type="compositionally biased region" description="Basic and acidic residues" evidence="1">
    <location>
        <begin position="86"/>
        <end position="120"/>
    </location>
</feature>
<protein>
    <recommendedName>
        <fullName evidence="4">Helicase</fullName>
    </recommendedName>
</protein>
<feature type="compositionally biased region" description="Acidic residues" evidence="1">
    <location>
        <begin position="419"/>
        <end position="434"/>
    </location>
</feature>
<evidence type="ECO:0000256" key="1">
    <source>
        <dbReference type="SAM" id="MobiDB-lite"/>
    </source>
</evidence>
<feature type="compositionally biased region" description="Basic and acidic residues" evidence="1">
    <location>
        <begin position="150"/>
        <end position="161"/>
    </location>
</feature>
<sequence length="434" mass="47961">MAENSRHSRNSQGSSSSSRGGTRGGSHAGGHRGSSNGHGGARHFNRGAGSEKGYHSGDRDRTGKKPSRSSYGSHSQGHGNSGHSGRSHDRGNQERNEGRRGFTGRFDRSGGRIDKRERGNHQGRQSSANYDSGRRNSDGTVSYPSQNPYTDRRPGEPKMPKGMEWSMLSRDEKERLRGLSKEHAENIGLHMLAAYSLEETDPEAALEHAQWIVRQASRIDLTRETLALIAYRTGDYKLALREFRTAYRMNGFNDYLPFMADCERGLGEPEKAIEMATSDDARYLRGESKAEMFLVYAGALADLGKYDKAVEVAHALAHAQGVGGAYRMRAVQAEQYFNEESGNEDAARALDPLLDRLESEFAEDDNALSDDVIDNDMENIDDDMLRGLGIDPAEFYRHEDAGQEGSSQAEEAGEIKEAEETEETRETEETGEAL</sequence>
<dbReference type="RefSeq" id="WP_007148161.1">
    <property type="nucleotide sequence ID" value="NZ_AKCI01000001.1"/>
</dbReference>
<evidence type="ECO:0008006" key="4">
    <source>
        <dbReference type="Google" id="ProtNLM"/>
    </source>
</evidence>
<dbReference type="HOGENOM" id="CLU_023500_1_0_11"/>
<comment type="caution">
    <text evidence="2">The sequence shown here is derived from an EMBL/GenBank/DDBJ whole genome shotgun (WGS) entry which is preliminary data.</text>
</comment>
<dbReference type="Gene3D" id="1.25.40.10">
    <property type="entry name" value="Tetratricopeptide repeat domain"/>
    <property type="match status" value="1"/>
</dbReference>
<dbReference type="EMBL" id="AGZS01000006">
    <property type="protein sequence ID" value="EJD64603.1"/>
    <property type="molecule type" value="Genomic_DNA"/>
</dbReference>
<evidence type="ECO:0000313" key="3">
    <source>
        <dbReference type="Proteomes" id="UP000006415"/>
    </source>
</evidence>
<dbReference type="Proteomes" id="UP000006415">
    <property type="component" value="Unassembled WGS sequence"/>
</dbReference>
<dbReference type="SUPFAM" id="SSF48452">
    <property type="entry name" value="TPR-like"/>
    <property type="match status" value="1"/>
</dbReference>
<accession>J0DEB1</accession>
<feature type="region of interest" description="Disordered" evidence="1">
    <location>
        <begin position="1"/>
        <end position="168"/>
    </location>
</feature>
<proteinExistence type="predicted"/>
<feature type="compositionally biased region" description="Low complexity" evidence="1">
    <location>
        <begin position="10"/>
        <end position="20"/>
    </location>
</feature>
<feature type="compositionally biased region" description="Gly residues" evidence="1">
    <location>
        <begin position="21"/>
        <end position="39"/>
    </location>
</feature>
<reference evidence="2 3" key="1">
    <citation type="submission" date="2012-01" db="EMBL/GenBank/DDBJ databases">
        <title>The Genome Sequence of Scardovia wiggsiae F0424.</title>
        <authorList>
            <consortium name="The Broad Institute Genome Sequencing Platform"/>
            <person name="Earl A."/>
            <person name="Ward D."/>
            <person name="Feldgarden M."/>
            <person name="Gevers D."/>
            <person name="Izard J."/>
            <person name="Ganesan A."/>
            <person name="Baranova O.V."/>
            <person name="Blanton J.M."/>
            <person name="Tanner A.C."/>
            <person name="Mathney J."/>
            <person name="Dewhirst F.E."/>
            <person name="Young S.K."/>
            <person name="Zeng Q."/>
            <person name="Gargeya S."/>
            <person name="Fitzgerald M."/>
            <person name="Haas B."/>
            <person name="Abouelleil A."/>
            <person name="Alvarado L."/>
            <person name="Arachchi H.M."/>
            <person name="Berlin A."/>
            <person name="Chapman S.B."/>
            <person name="Gearin G."/>
            <person name="Goldberg J."/>
            <person name="Griggs A."/>
            <person name="Gujja S."/>
            <person name="Hansen M."/>
            <person name="Heiman D."/>
            <person name="Howarth C."/>
            <person name="Larimer J."/>
            <person name="Lui A."/>
            <person name="MacDonald P.J.P."/>
            <person name="McCowen C."/>
            <person name="Montmayeur A."/>
            <person name="Murphy C."/>
            <person name="Neiman D."/>
            <person name="Pearson M."/>
            <person name="Priest M."/>
            <person name="Roberts A."/>
            <person name="Saif S."/>
            <person name="Shea T."/>
            <person name="Sisk P."/>
            <person name="Stolte C."/>
            <person name="Sykes S."/>
            <person name="Wortman J."/>
            <person name="Nusbaum C."/>
            <person name="Birren B."/>
        </authorList>
    </citation>
    <scope>NUCLEOTIDE SEQUENCE [LARGE SCALE GENOMIC DNA]</scope>
    <source>
        <strain evidence="2 3">F0424</strain>
    </source>
</reference>
<feature type="compositionally biased region" description="Polar residues" evidence="1">
    <location>
        <begin position="138"/>
        <end position="149"/>
    </location>
</feature>
<organism evidence="2 3">
    <name type="scientific">Scardovia wiggsiae F0424</name>
    <dbReference type="NCBI Taxonomy" id="857290"/>
    <lineage>
        <taxon>Bacteria</taxon>
        <taxon>Bacillati</taxon>
        <taxon>Actinomycetota</taxon>
        <taxon>Actinomycetes</taxon>
        <taxon>Bifidobacteriales</taxon>
        <taxon>Bifidobacteriaceae</taxon>
        <taxon>Scardovia</taxon>
    </lineage>
</organism>
<gene>
    <name evidence="2" type="ORF">HMPREF9156_01098</name>
</gene>
<dbReference type="STRING" id="857290.HMPREF9156_01098"/>
<feature type="compositionally biased region" description="Basic and acidic residues" evidence="1">
    <location>
        <begin position="52"/>
        <end position="63"/>
    </location>
</feature>
<feature type="region of interest" description="Disordered" evidence="1">
    <location>
        <begin position="395"/>
        <end position="434"/>
    </location>
</feature>
<dbReference type="InterPro" id="IPR011990">
    <property type="entry name" value="TPR-like_helical_dom_sf"/>
</dbReference>
<dbReference type="AlphaFoldDB" id="J0DEB1"/>
<evidence type="ECO:0000313" key="2">
    <source>
        <dbReference type="EMBL" id="EJD64603.1"/>
    </source>
</evidence>
<dbReference type="eggNOG" id="COG0457">
    <property type="taxonomic scope" value="Bacteria"/>
</dbReference>
<keyword evidence="3" id="KW-1185">Reference proteome</keyword>
<dbReference type="OrthoDB" id="3215237at2"/>
<feature type="compositionally biased region" description="Low complexity" evidence="1">
    <location>
        <begin position="68"/>
        <end position="84"/>
    </location>
</feature>